<dbReference type="SUPFAM" id="SSF56672">
    <property type="entry name" value="DNA/RNA polymerases"/>
    <property type="match status" value="1"/>
</dbReference>
<accession>A0A9Q3E4T1</accession>
<proteinExistence type="predicted"/>
<dbReference type="InterPro" id="IPR043502">
    <property type="entry name" value="DNA/RNA_pol_sf"/>
</dbReference>
<comment type="caution">
    <text evidence="1">The sequence shown here is derived from an EMBL/GenBank/DDBJ whole genome shotgun (WGS) entry which is preliminary data.</text>
</comment>
<reference evidence="1" key="1">
    <citation type="submission" date="2021-03" db="EMBL/GenBank/DDBJ databases">
        <title>Draft genome sequence of rust myrtle Austropuccinia psidii MF-1, a brazilian biotype.</title>
        <authorList>
            <person name="Quecine M.C."/>
            <person name="Pachon D.M.R."/>
            <person name="Bonatelli M.L."/>
            <person name="Correr F.H."/>
            <person name="Franceschini L.M."/>
            <person name="Leite T.F."/>
            <person name="Margarido G.R.A."/>
            <person name="Almeida C.A."/>
            <person name="Ferrarezi J.A."/>
            <person name="Labate C.A."/>
        </authorList>
    </citation>
    <scope>NUCLEOTIDE SEQUENCE</scope>
    <source>
        <strain evidence="1">MF-1</strain>
    </source>
</reference>
<evidence type="ECO:0000313" key="2">
    <source>
        <dbReference type="Proteomes" id="UP000765509"/>
    </source>
</evidence>
<dbReference type="InterPro" id="IPR043128">
    <property type="entry name" value="Rev_trsase/Diguanyl_cyclase"/>
</dbReference>
<evidence type="ECO:0000313" key="1">
    <source>
        <dbReference type="EMBL" id="MBW0515985.1"/>
    </source>
</evidence>
<keyword evidence="2" id="KW-1185">Reference proteome</keyword>
<dbReference type="Gene3D" id="3.30.70.270">
    <property type="match status" value="1"/>
</dbReference>
<sequence length="156" mass="18243">MKVSLNICSFGFHELNSLGHVVSGLILGFDKKTKWLKSHRKKWLQNKEEIMSFLGFSIHYMKHLKDFSIHARSLYRIFNKQIVFEMTQESIQEYERIKYALTNAQLLLILDWKIHFKMYIDSCSERLGAALHQVPIVNNKPYEGPISSILGQTKPT</sequence>
<name>A0A9Q3E4T1_9BASI</name>
<protein>
    <recommendedName>
        <fullName evidence="3">Reverse transcriptase/retrotransposon-derived protein RNase H-like domain-containing protein</fullName>
    </recommendedName>
</protein>
<gene>
    <name evidence="1" type="ORF">O181_055700</name>
</gene>
<dbReference type="Proteomes" id="UP000765509">
    <property type="component" value="Unassembled WGS sequence"/>
</dbReference>
<dbReference type="EMBL" id="AVOT02024981">
    <property type="protein sequence ID" value="MBW0515985.1"/>
    <property type="molecule type" value="Genomic_DNA"/>
</dbReference>
<organism evidence="1 2">
    <name type="scientific">Austropuccinia psidii MF-1</name>
    <dbReference type="NCBI Taxonomy" id="1389203"/>
    <lineage>
        <taxon>Eukaryota</taxon>
        <taxon>Fungi</taxon>
        <taxon>Dikarya</taxon>
        <taxon>Basidiomycota</taxon>
        <taxon>Pucciniomycotina</taxon>
        <taxon>Pucciniomycetes</taxon>
        <taxon>Pucciniales</taxon>
        <taxon>Sphaerophragmiaceae</taxon>
        <taxon>Austropuccinia</taxon>
    </lineage>
</organism>
<evidence type="ECO:0008006" key="3">
    <source>
        <dbReference type="Google" id="ProtNLM"/>
    </source>
</evidence>
<dbReference type="AlphaFoldDB" id="A0A9Q3E4T1"/>